<dbReference type="OrthoDB" id="9780932at2"/>
<dbReference type="EMBL" id="AAOG01000002">
    <property type="protein sequence ID" value="EAR12922.1"/>
    <property type="molecule type" value="Genomic_DNA"/>
</dbReference>
<feature type="domain" description="AB hydrolase-1" evidence="2">
    <location>
        <begin position="20"/>
        <end position="252"/>
    </location>
</feature>
<reference evidence="3 4" key="1">
    <citation type="submission" date="2006-02" db="EMBL/GenBank/DDBJ databases">
        <authorList>
            <person name="Murray A."/>
            <person name="Staley J."/>
            <person name="Ferriera S."/>
            <person name="Johnson J."/>
            <person name="Kravitz S."/>
            <person name="Halpern A."/>
            <person name="Remington K."/>
            <person name="Beeson K."/>
            <person name="Tran B."/>
            <person name="Rogers Y.-H."/>
            <person name="Friedman R."/>
            <person name="Venter J.C."/>
        </authorList>
    </citation>
    <scope>NUCLEOTIDE SEQUENCE [LARGE SCALE GENOMIC DNA]</scope>
    <source>
        <strain evidence="3 4">23-P</strain>
    </source>
</reference>
<evidence type="ECO:0000259" key="2">
    <source>
        <dbReference type="Pfam" id="PF00561"/>
    </source>
</evidence>
<dbReference type="RefSeq" id="WP_004570590.1">
    <property type="nucleotide sequence ID" value="NZ_CH724148.1"/>
</dbReference>
<dbReference type="GO" id="GO:0016787">
    <property type="term" value="F:hydrolase activity"/>
    <property type="evidence" value="ECO:0007669"/>
    <property type="project" value="UniProtKB-KW"/>
</dbReference>
<dbReference type="Gene3D" id="3.40.50.1820">
    <property type="entry name" value="alpha/beta hydrolase"/>
    <property type="match status" value="1"/>
</dbReference>
<evidence type="ECO:0000313" key="4">
    <source>
        <dbReference type="Proteomes" id="UP000003053"/>
    </source>
</evidence>
<dbReference type="Pfam" id="PF00561">
    <property type="entry name" value="Abhydrolase_1"/>
    <property type="match status" value="1"/>
</dbReference>
<evidence type="ECO:0000256" key="1">
    <source>
        <dbReference type="ARBA" id="ARBA00008645"/>
    </source>
</evidence>
<dbReference type="InterPro" id="IPR029058">
    <property type="entry name" value="AB_hydrolase_fold"/>
</dbReference>
<keyword evidence="4" id="KW-1185">Reference proteome</keyword>
<evidence type="ECO:0000313" key="3">
    <source>
        <dbReference type="EMBL" id="EAR12922.1"/>
    </source>
</evidence>
<comment type="caution">
    <text evidence="3">The sequence shown here is derived from an EMBL/GenBank/DDBJ whole genome shotgun (WGS) entry which is preliminary data.</text>
</comment>
<protein>
    <submittedName>
        <fullName evidence="3">Putative hydrolase</fullName>
    </submittedName>
</protein>
<dbReference type="InterPro" id="IPR000073">
    <property type="entry name" value="AB_hydrolase_1"/>
</dbReference>
<organism evidence="3 4">
    <name type="scientific">Polaribacter irgensii 23-P</name>
    <dbReference type="NCBI Taxonomy" id="313594"/>
    <lineage>
        <taxon>Bacteria</taxon>
        <taxon>Pseudomonadati</taxon>
        <taxon>Bacteroidota</taxon>
        <taxon>Flavobacteriia</taxon>
        <taxon>Flavobacteriales</taxon>
        <taxon>Flavobacteriaceae</taxon>
    </lineage>
</organism>
<dbReference type="Proteomes" id="UP000003053">
    <property type="component" value="Unassembled WGS sequence"/>
</dbReference>
<proteinExistence type="inferred from homology"/>
<dbReference type="STRING" id="313594.PI23P_09850"/>
<keyword evidence="3" id="KW-0378">Hydrolase</keyword>
<dbReference type="PANTHER" id="PTHR43039">
    <property type="entry name" value="ESTERASE-RELATED"/>
    <property type="match status" value="1"/>
</dbReference>
<dbReference type="HOGENOM" id="CLU_020336_30_0_10"/>
<comment type="similarity">
    <text evidence="1">Belongs to the AB hydrolase superfamily.</text>
</comment>
<accession>A4C0H9</accession>
<dbReference type="eggNOG" id="COG0596">
    <property type="taxonomic scope" value="Bacteria"/>
</dbReference>
<name>A4C0H9_9FLAO</name>
<dbReference type="PRINTS" id="PR00111">
    <property type="entry name" value="ABHYDROLASE"/>
</dbReference>
<dbReference type="SUPFAM" id="SSF53474">
    <property type="entry name" value="alpha/beta-Hydrolases"/>
    <property type="match status" value="1"/>
</dbReference>
<sequence>MLEHIIRKNNVTVQGTGNRAMLLVHGYGCDQNMWRYITPHFKKQYKIILIDLVGSGKSDTNAYDYNKYSSLEGYADDIIDICDALNLKNVCFVGHSVSAMIGTLAAIKRPSLFEKLIMIGPSARYINDANYTGGFSQKDIDELLETLESNYLGWSSEMASVIMNNPERPELALELEASFCQNNLEIAKHFASVTFLGDNRSDLKKLTIDALIIQSKIDAIASIEVGKFVHENVQNSSFITLETTGHCPHLSAPDETVKAMKQYLR</sequence>
<dbReference type="ESTHER" id="9flao-a4c0h9">
    <property type="family name" value="RsbQ-like"/>
</dbReference>
<gene>
    <name evidence="3" type="ORF">PI23P_09850</name>
</gene>
<dbReference type="AlphaFoldDB" id="A4C0H9"/>